<name>A0A2P2PUB0_RHIMU</name>
<organism evidence="1">
    <name type="scientific">Rhizophora mucronata</name>
    <name type="common">Asiatic mangrove</name>
    <dbReference type="NCBI Taxonomy" id="61149"/>
    <lineage>
        <taxon>Eukaryota</taxon>
        <taxon>Viridiplantae</taxon>
        <taxon>Streptophyta</taxon>
        <taxon>Embryophyta</taxon>
        <taxon>Tracheophyta</taxon>
        <taxon>Spermatophyta</taxon>
        <taxon>Magnoliopsida</taxon>
        <taxon>eudicotyledons</taxon>
        <taxon>Gunneridae</taxon>
        <taxon>Pentapetalae</taxon>
        <taxon>rosids</taxon>
        <taxon>fabids</taxon>
        <taxon>Malpighiales</taxon>
        <taxon>Rhizophoraceae</taxon>
        <taxon>Rhizophora</taxon>
    </lineage>
</organism>
<protein>
    <submittedName>
        <fullName evidence="1">Uncharacterized protein</fullName>
    </submittedName>
</protein>
<accession>A0A2P2PUB0</accession>
<proteinExistence type="predicted"/>
<sequence length="23" mass="2857">MMICFRTTFPVIFFKELLMFLVE</sequence>
<dbReference type="EMBL" id="GGEC01077725">
    <property type="protein sequence ID" value="MBX58209.1"/>
    <property type="molecule type" value="Transcribed_RNA"/>
</dbReference>
<dbReference type="AlphaFoldDB" id="A0A2P2PUB0"/>
<reference evidence="1" key="1">
    <citation type="submission" date="2018-02" db="EMBL/GenBank/DDBJ databases">
        <title>Rhizophora mucronata_Transcriptome.</title>
        <authorList>
            <person name="Meera S.P."/>
            <person name="Sreeshan A."/>
            <person name="Augustine A."/>
        </authorList>
    </citation>
    <scope>NUCLEOTIDE SEQUENCE</scope>
    <source>
        <tissue evidence="1">Leaf</tissue>
    </source>
</reference>
<evidence type="ECO:0000313" key="1">
    <source>
        <dbReference type="EMBL" id="MBX58209.1"/>
    </source>
</evidence>